<proteinExistence type="predicted"/>
<sequence>MGSARSSSSFLSDALESALACAATSATCILMCMFPLQSNEEGVIPPYSDLLLGTSAMWMFLTIGAASMLVIGPLPLVLWCALIAPYFLLELKIHRQWLLGGNKRLCKVVNPSSHLSSLGTSSGKLCCQPFPGNISHYLVDSMTFSRCIWRSLTQSLQLLGCLSVAWWSYTFPMTVASMQP</sequence>
<dbReference type="EMBL" id="CM042884">
    <property type="protein sequence ID" value="KAI4370368.1"/>
    <property type="molecule type" value="Genomic_DNA"/>
</dbReference>
<comment type="caution">
    <text evidence="1">The sequence shown here is derived from an EMBL/GenBank/DDBJ whole genome shotgun (WGS) entry which is preliminary data.</text>
</comment>
<keyword evidence="2" id="KW-1185">Reference proteome</keyword>
<gene>
    <name evidence="1" type="ORF">MLD38_018727</name>
</gene>
<evidence type="ECO:0000313" key="1">
    <source>
        <dbReference type="EMBL" id="KAI4370368.1"/>
    </source>
</evidence>
<organism evidence="1 2">
    <name type="scientific">Melastoma candidum</name>
    <dbReference type="NCBI Taxonomy" id="119954"/>
    <lineage>
        <taxon>Eukaryota</taxon>
        <taxon>Viridiplantae</taxon>
        <taxon>Streptophyta</taxon>
        <taxon>Embryophyta</taxon>
        <taxon>Tracheophyta</taxon>
        <taxon>Spermatophyta</taxon>
        <taxon>Magnoliopsida</taxon>
        <taxon>eudicotyledons</taxon>
        <taxon>Gunneridae</taxon>
        <taxon>Pentapetalae</taxon>
        <taxon>rosids</taxon>
        <taxon>malvids</taxon>
        <taxon>Myrtales</taxon>
        <taxon>Melastomataceae</taxon>
        <taxon>Melastomatoideae</taxon>
        <taxon>Melastomateae</taxon>
        <taxon>Melastoma</taxon>
    </lineage>
</organism>
<evidence type="ECO:0000313" key="2">
    <source>
        <dbReference type="Proteomes" id="UP001057402"/>
    </source>
</evidence>
<dbReference type="Proteomes" id="UP001057402">
    <property type="component" value="Chromosome 5"/>
</dbReference>
<accession>A0ACB9QYR6</accession>
<reference evidence="2" key="1">
    <citation type="journal article" date="2023" name="Front. Plant Sci.">
        <title>Chromosomal-level genome assembly of Melastoma candidum provides insights into trichome evolution.</title>
        <authorList>
            <person name="Zhong Y."/>
            <person name="Wu W."/>
            <person name="Sun C."/>
            <person name="Zou P."/>
            <person name="Liu Y."/>
            <person name="Dai S."/>
            <person name="Zhou R."/>
        </authorList>
    </citation>
    <scope>NUCLEOTIDE SEQUENCE [LARGE SCALE GENOMIC DNA]</scope>
</reference>
<name>A0ACB9QYR6_9MYRT</name>
<protein>
    <submittedName>
        <fullName evidence="1">Uncharacterized protein</fullName>
    </submittedName>
</protein>